<dbReference type="InterPro" id="IPR035994">
    <property type="entry name" value="Nucleoside_phosphorylase_sf"/>
</dbReference>
<dbReference type="Gene3D" id="3.40.50.1580">
    <property type="entry name" value="Nucleoside phosphorylase domain"/>
    <property type="match status" value="1"/>
</dbReference>
<protein>
    <recommendedName>
        <fullName evidence="3">Nucleoside phosphorylase domain-containing protein</fullName>
    </recommendedName>
</protein>
<accession>A0ABV6C5F6</accession>
<name>A0ABV6C5F6_9ACTN</name>
<dbReference type="EMBL" id="JBHLYQ010000192">
    <property type="protein sequence ID" value="MFC0082927.1"/>
    <property type="molecule type" value="Genomic_DNA"/>
</dbReference>
<dbReference type="RefSeq" id="WP_377790634.1">
    <property type="nucleotide sequence ID" value="NZ_JBHLYQ010000192.1"/>
</dbReference>
<reference evidence="1 2" key="1">
    <citation type="submission" date="2024-09" db="EMBL/GenBank/DDBJ databases">
        <authorList>
            <person name="Sun Q."/>
            <person name="Mori K."/>
        </authorList>
    </citation>
    <scope>NUCLEOTIDE SEQUENCE [LARGE SCALE GENOMIC DNA]</scope>
    <source>
        <strain evidence="1 2">JCM 15389</strain>
    </source>
</reference>
<evidence type="ECO:0000313" key="1">
    <source>
        <dbReference type="EMBL" id="MFC0082927.1"/>
    </source>
</evidence>
<evidence type="ECO:0000313" key="2">
    <source>
        <dbReference type="Proteomes" id="UP001589788"/>
    </source>
</evidence>
<dbReference type="Proteomes" id="UP001589788">
    <property type="component" value="Unassembled WGS sequence"/>
</dbReference>
<dbReference type="SUPFAM" id="SSF53167">
    <property type="entry name" value="Purine and uridine phosphorylases"/>
    <property type="match status" value="1"/>
</dbReference>
<comment type="caution">
    <text evidence="1">The sequence shown here is derived from an EMBL/GenBank/DDBJ whole genome shotgun (WGS) entry which is preliminary data.</text>
</comment>
<gene>
    <name evidence="1" type="ORF">ACFFRE_12390</name>
</gene>
<keyword evidence="2" id="KW-1185">Reference proteome</keyword>
<proteinExistence type="predicted"/>
<evidence type="ECO:0008006" key="3">
    <source>
        <dbReference type="Google" id="ProtNLM"/>
    </source>
</evidence>
<organism evidence="1 2">
    <name type="scientific">Aciditerrimonas ferrireducens</name>
    <dbReference type="NCBI Taxonomy" id="667306"/>
    <lineage>
        <taxon>Bacteria</taxon>
        <taxon>Bacillati</taxon>
        <taxon>Actinomycetota</taxon>
        <taxon>Acidimicrobiia</taxon>
        <taxon>Acidimicrobiales</taxon>
        <taxon>Acidimicrobiaceae</taxon>
        <taxon>Aciditerrimonas</taxon>
    </lineage>
</organism>
<sequence length="201" mass="19949">MTPDPTRRALRSGPLLVAALGLEAMVARADRRLGMGPGRAAAAAAAHLVPVARAGRPVVLVGLVGGLDPAAAPAGTPVVARAVGRPGGAALPLAADLAEQLAGGLADVLVGAGRPVCSGSLLGVDRVVRGAARAALSDRGALAFDMEALAVAEVLAAAGLLDRFGAVRVVAEDGRRGFLRGGLIGLRVLRRLGPAVRAVVR</sequence>